<organism evidence="4 5">
    <name type="scientific">Candidatus Azambacteria bacterium RIFCSPLOWO2_01_FULL_46_25</name>
    <dbReference type="NCBI Taxonomy" id="1797298"/>
    <lineage>
        <taxon>Bacteria</taxon>
        <taxon>Candidatus Azamiibacteriota</taxon>
    </lineage>
</organism>
<comment type="catalytic activity">
    <reaction evidence="1">
        <text>5-amino-6-(5-phospho-D-ribosylamino)uracil + H2O = 5,6-diaminouracil + D-ribose 5-phosphate</text>
        <dbReference type="Rhea" id="RHEA:55020"/>
        <dbReference type="ChEBI" id="CHEBI:15377"/>
        <dbReference type="ChEBI" id="CHEBI:46252"/>
        <dbReference type="ChEBI" id="CHEBI:58453"/>
        <dbReference type="ChEBI" id="CHEBI:78346"/>
    </reaction>
</comment>
<gene>
    <name evidence="4" type="ORF">A2988_04335</name>
</gene>
<comment type="catalytic activity">
    <reaction evidence="2">
        <text>2,5-diamino-6-hydroxy-4-(5-phosphoribosylamino)-pyrimidine + H2O = 2,5,6-triamino-4-hydroxypyrimidine + D-ribose 5-phosphate</text>
        <dbReference type="Rhea" id="RHEA:23436"/>
        <dbReference type="ChEBI" id="CHEBI:15377"/>
        <dbReference type="ChEBI" id="CHEBI:58614"/>
        <dbReference type="ChEBI" id="CHEBI:78346"/>
        <dbReference type="ChEBI" id="CHEBI:137796"/>
    </reaction>
</comment>
<accession>A0A1F5BVS3</accession>
<dbReference type="CDD" id="cd15457">
    <property type="entry name" value="NADAR"/>
    <property type="match status" value="1"/>
</dbReference>
<comment type="caution">
    <text evidence="4">The sequence shown here is derived from an EMBL/GenBank/DDBJ whole genome shotgun (WGS) entry which is preliminary data.</text>
</comment>
<dbReference type="NCBIfam" id="TIGR02464">
    <property type="entry name" value="ribofla_fusion"/>
    <property type="match status" value="1"/>
</dbReference>
<dbReference type="STRING" id="1797298.A2988_04335"/>
<reference evidence="4 5" key="1">
    <citation type="journal article" date="2016" name="Nat. Commun.">
        <title>Thousands of microbial genomes shed light on interconnected biogeochemical processes in an aquifer system.</title>
        <authorList>
            <person name="Anantharaman K."/>
            <person name="Brown C.T."/>
            <person name="Hug L.A."/>
            <person name="Sharon I."/>
            <person name="Castelle C.J."/>
            <person name="Probst A.J."/>
            <person name="Thomas B.C."/>
            <person name="Singh A."/>
            <person name="Wilkins M.J."/>
            <person name="Karaoz U."/>
            <person name="Brodie E.L."/>
            <person name="Williams K.H."/>
            <person name="Hubbard S.S."/>
            <person name="Banfield J.F."/>
        </authorList>
    </citation>
    <scope>NUCLEOTIDE SEQUENCE [LARGE SCALE GENOMIC DNA]</scope>
</reference>
<evidence type="ECO:0000313" key="5">
    <source>
        <dbReference type="Proteomes" id="UP000176650"/>
    </source>
</evidence>
<evidence type="ECO:0000256" key="2">
    <source>
        <dbReference type="ARBA" id="ARBA00000751"/>
    </source>
</evidence>
<name>A0A1F5BVS3_9BACT</name>
<dbReference type="AlphaFoldDB" id="A0A1F5BVS3"/>
<evidence type="ECO:0000256" key="1">
    <source>
        <dbReference type="ARBA" id="ARBA00000022"/>
    </source>
</evidence>
<dbReference type="EMBL" id="MEYS01000001">
    <property type="protein sequence ID" value="OGD34696.1"/>
    <property type="molecule type" value="Genomic_DNA"/>
</dbReference>
<evidence type="ECO:0000259" key="3">
    <source>
        <dbReference type="Pfam" id="PF08719"/>
    </source>
</evidence>
<dbReference type="InterPro" id="IPR037238">
    <property type="entry name" value="YbiA-like_sf"/>
</dbReference>
<dbReference type="Pfam" id="PF08719">
    <property type="entry name" value="NADAR"/>
    <property type="match status" value="1"/>
</dbReference>
<evidence type="ECO:0000313" key="4">
    <source>
        <dbReference type="EMBL" id="OGD34696.1"/>
    </source>
</evidence>
<dbReference type="Gene3D" id="1.10.357.40">
    <property type="entry name" value="YbiA-like"/>
    <property type="match status" value="1"/>
</dbReference>
<protein>
    <recommendedName>
        <fullName evidence="3">NADAR domain-containing protein</fullName>
    </recommendedName>
</protein>
<dbReference type="SUPFAM" id="SSF143990">
    <property type="entry name" value="YbiA-like"/>
    <property type="match status" value="1"/>
</dbReference>
<proteinExistence type="predicted"/>
<sequence length="158" mass="18630">MRDPILETSGKVIGFYEREFYVFSNFSSFSVEWKGRLWQTSEHAYQASKFFETDKDLVERIFSARSAHEAMKLAQANKDKAPTDWDERKAGVMEDICRHKLKQHPYVQKKLLETGELDMVEDSPKDDFWGWGPSKDGRNELGKVWMRLRKEFITKQAK</sequence>
<dbReference type="Proteomes" id="UP000176650">
    <property type="component" value="Unassembled WGS sequence"/>
</dbReference>
<feature type="domain" description="NADAR" evidence="3">
    <location>
        <begin position="15"/>
        <end position="152"/>
    </location>
</feature>
<dbReference type="InterPro" id="IPR012816">
    <property type="entry name" value="NADAR"/>
</dbReference>